<dbReference type="CDD" id="cd07581">
    <property type="entry name" value="nitrilase_3"/>
    <property type="match status" value="1"/>
</dbReference>
<keyword evidence="3" id="KW-0378">Hydrolase</keyword>
<dbReference type="InterPro" id="IPR003010">
    <property type="entry name" value="C-N_Hydrolase"/>
</dbReference>
<name>A0A852T4R4_9MICO</name>
<dbReference type="EMBL" id="JACCBJ010000001">
    <property type="protein sequence ID" value="NYD75803.1"/>
    <property type="molecule type" value="Genomic_DNA"/>
</dbReference>
<dbReference type="GO" id="GO:0016787">
    <property type="term" value="F:hydrolase activity"/>
    <property type="evidence" value="ECO:0007669"/>
    <property type="project" value="UniProtKB-KW"/>
</dbReference>
<organism evidence="3 4">
    <name type="scientific">Leifsonia soli</name>
    <dbReference type="NCBI Taxonomy" id="582665"/>
    <lineage>
        <taxon>Bacteria</taxon>
        <taxon>Bacillati</taxon>
        <taxon>Actinomycetota</taxon>
        <taxon>Actinomycetes</taxon>
        <taxon>Micrococcales</taxon>
        <taxon>Microbacteriaceae</taxon>
        <taxon>Leifsonia</taxon>
    </lineage>
</organism>
<dbReference type="Pfam" id="PF00795">
    <property type="entry name" value="CN_hydrolase"/>
    <property type="match status" value="1"/>
</dbReference>
<dbReference type="SUPFAM" id="SSF56317">
    <property type="entry name" value="Carbon-nitrogen hydrolase"/>
    <property type="match status" value="1"/>
</dbReference>
<keyword evidence="4" id="KW-1185">Reference proteome</keyword>
<dbReference type="PANTHER" id="PTHR23088">
    <property type="entry name" value="NITRILASE-RELATED"/>
    <property type="match status" value="1"/>
</dbReference>
<dbReference type="PROSITE" id="PS50263">
    <property type="entry name" value="CN_HYDROLASE"/>
    <property type="match status" value="1"/>
</dbReference>
<dbReference type="InterPro" id="IPR036526">
    <property type="entry name" value="C-N_Hydrolase_sf"/>
</dbReference>
<sequence length="264" mass="28514">MKVAAGQLAPTTDLAANRRTIETLVEEAAAENVELLVLPEEAMLLADGVDVPLGELARAEWPGFVEFVSGLAKRNGMAIIAAGYEGTDGDRPYNTIVAIDERGVERARYRKLHLYDAFAYRESDYVTPGDGNPVVVELAGANVGLINCYDLRFPELTRNLIDQGADLLSVSAAWVTGPMKEDHWRTLLRARAIESTAWLVAAGSASPDCIGMSMVVDPFGVVRVALGGETYGLAAGTVSQRRTDEVRIVLPVLENRRLNTSISL</sequence>
<reference evidence="3 4" key="1">
    <citation type="submission" date="2020-07" db="EMBL/GenBank/DDBJ databases">
        <title>Sequencing the genomes of 1000 actinobacteria strains.</title>
        <authorList>
            <person name="Klenk H.-P."/>
        </authorList>
    </citation>
    <scope>NUCLEOTIDE SEQUENCE [LARGE SCALE GENOMIC DNA]</scope>
    <source>
        <strain evidence="3 4">DSM 23871</strain>
    </source>
</reference>
<gene>
    <name evidence="3" type="ORF">BJ963_003322</name>
</gene>
<protein>
    <submittedName>
        <fullName evidence="3">Putative amidohydrolase</fullName>
    </submittedName>
</protein>
<dbReference type="AlphaFoldDB" id="A0A852T4R4"/>
<proteinExistence type="inferred from homology"/>
<evidence type="ECO:0000313" key="4">
    <source>
        <dbReference type="Proteomes" id="UP000589620"/>
    </source>
</evidence>
<dbReference type="PANTHER" id="PTHR23088:SF27">
    <property type="entry name" value="DEAMINATED GLUTATHIONE AMIDASE"/>
    <property type="match status" value="1"/>
</dbReference>
<evidence type="ECO:0000256" key="1">
    <source>
        <dbReference type="ARBA" id="ARBA00010613"/>
    </source>
</evidence>
<feature type="domain" description="CN hydrolase" evidence="2">
    <location>
        <begin position="1"/>
        <end position="240"/>
    </location>
</feature>
<accession>A0A852T4R4</accession>
<comment type="similarity">
    <text evidence="1">Belongs to the carbon-nitrogen hydrolase superfamily. NIT1/NIT2 family.</text>
</comment>
<dbReference type="RefSeq" id="WP_089914535.1">
    <property type="nucleotide sequence ID" value="NZ_BAAAPX010000001.1"/>
</dbReference>
<evidence type="ECO:0000313" key="3">
    <source>
        <dbReference type="EMBL" id="NYD75803.1"/>
    </source>
</evidence>
<dbReference type="Proteomes" id="UP000589620">
    <property type="component" value="Unassembled WGS sequence"/>
</dbReference>
<comment type="caution">
    <text evidence="3">The sequence shown here is derived from an EMBL/GenBank/DDBJ whole genome shotgun (WGS) entry which is preliminary data.</text>
</comment>
<evidence type="ECO:0000259" key="2">
    <source>
        <dbReference type="PROSITE" id="PS50263"/>
    </source>
</evidence>
<dbReference type="Gene3D" id="3.60.110.10">
    <property type="entry name" value="Carbon-nitrogen hydrolase"/>
    <property type="match status" value="1"/>
</dbReference>